<dbReference type="Pfam" id="PF13807">
    <property type="entry name" value="GNVR"/>
    <property type="match status" value="1"/>
</dbReference>
<evidence type="ECO:0000256" key="15">
    <source>
        <dbReference type="ARBA" id="ARBA00051245"/>
    </source>
</evidence>
<evidence type="ECO:0000259" key="18">
    <source>
        <dbReference type="Pfam" id="PF02706"/>
    </source>
</evidence>
<dbReference type="SUPFAM" id="SSF52540">
    <property type="entry name" value="P-loop containing nucleoside triphosphate hydrolases"/>
    <property type="match status" value="1"/>
</dbReference>
<organism evidence="21 22">
    <name type="scientific">Devosia oryziradicis</name>
    <dbReference type="NCBI Taxonomy" id="2801335"/>
    <lineage>
        <taxon>Bacteria</taxon>
        <taxon>Pseudomonadati</taxon>
        <taxon>Pseudomonadota</taxon>
        <taxon>Alphaproteobacteria</taxon>
        <taxon>Hyphomicrobiales</taxon>
        <taxon>Devosiaceae</taxon>
        <taxon>Devosia</taxon>
    </lineage>
</organism>
<evidence type="ECO:0000259" key="20">
    <source>
        <dbReference type="Pfam" id="PF13807"/>
    </source>
</evidence>
<dbReference type="InterPro" id="IPR003856">
    <property type="entry name" value="LPS_length_determ_N"/>
</dbReference>
<feature type="transmembrane region" description="Helical" evidence="17">
    <location>
        <begin position="21"/>
        <end position="44"/>
    </location>
</feature>
<evidence type="ECO:0000256" key="3">
    <source>
        <dbReference type="ARBA" id="ARBA00008883"/>
    </source>
</evidence>
<keyword evidence="5" id="KW-1003">Cell membrane</keyword>
<evidence type="ECO:0000256" key="8">
    <source>
        <dbReference type="ARBA" id="ARBA00022692"/>
    </source>
</evidence>
<feature type="coiled-coil region" evidence="16">
    <location>
        <begin position="234"/>
        <end position="264"/>
    </location>
</feature>
<evidence type="ECO:0000256" key="14">
    <source>
        <dbReference type="ARBA" id="ARBA00023137"/>
    </source>
</evidence>
<comment type="similarity">
    <text evidence="2">Belongs to the CpsD/CapB family.</text>
</comment>
<reference evidence="21 22" key="1">
    <citation type="submission" date="2021-01" db="EMBL/GenBank/DDBJ databases">
        <title>Genome seq and assembly of Devosia sp. G19.</title>
        <authorList>
            <person name="Chhetri G."/>
        </authorList>
    </citation>
    <scope>NUCLEOTIDE SEQUENCE [LARGE SCALE GENOMIC DNA]</scope>
    <source>
        <strain evidence="21 22">G19</strain>
    </source>
</reference>
<protein>
    <recommendedName>
        <fullName evidence="4">non-specific protein-tyrosine kinase</fullName>
        <ecNumber evidence="4">2.7.10.2</ecNumber>
    </recommendedName>
</protein>
<dbReference type="InterPro" id="IPR005702">
    <property type="entry name" value="Wzc-like_C"/>
</dbReference>
<dbReference type="Pfam" id="PF13614">
    <property type="entry name" value="AAA_31"/>
    <property type="match status" value="1"/>
</dbReference>
<evidence type="ECO:0000259" key="19">
    <source>
        <dbReference type="Pfam" id="PF13614"/>
    </source>
</evidence>
<dbReference type="InterPro" id="IPR032807">
    <property type="entry name" value="GNVR"/>
</dbReference>
<feature type="domain" description="AAA" evidence="19">
    <location>
        <begin position="509"/>
        <end position="662"/>
    </location>
</feature>
<evidence type="ECO:0000256" key="6">
    <source>
        <dbReference type="ARBA" id="ARBA00022519"/>
    </source>
</evidence>
<keyword evidence="16" id="KW-0175">Coiled coil</keyword>
<dbReference type="RefSeq" id="WP_201655022.1">
    <property type="nucleotide sequence ID" value="NZ_CP068047.1"/>
</dbReference>
<evidence type="ECO:0000256" key="17">
    <source>
        <dbReference type="SAM" id="Phobius"/>
    </source>
</evidence>
<dbReference type="PANTHER" id="PTHR32309:SF13">
    <property type="entry name" value="FERRIC ENTEROBACTIN TRANSPORT PROTEIN FEPE"/>
    <property type="match status" value="1"/>
</dbReference>
<evidence type="ECO:0000313" key="22">
    <source>
        <dbReference type="Proteomes" id="UP000595460"/>
    </source>
</evidence>
<evidence type="ECO:0000256" key="16">
    <source>
        <dbReference type="SAM" id="Coils"/>
    </source>
</evidence>
<evidence type="ECO:0000256" key="5">
    <source>
        <dbReference type="ARBA" id="ARBA00022475"/>
    </source>
</evidence>
<dbReference type="Gene3D" id="3.40.50.300">
    <property type="entry name" value="P-loop containing nucleotide triphosphate hydrolases"/>
    <property type="match status" value="1"/>
</dbReference>
<evidence type="ECO:0000256" key="12">
    <source>
        <dbReference type="ARBA" id="ARBA00022989"/>
    </source>
</evidence>
<evidence type="ECO:0000256" key="2">
    <source>
        <dbReference type="ARBA" id="ARBA00007316"/>
    </source>
</evidence>
<evidence type="ECO:0000256" key="4">
    <source>
        <dbReference type="ARBA" id="ARBA00011903"/>
    </source>
</evidence>
<dbReference type="CDD" id="cd05387">
    <property type="entry name" value="BY-kinase"/>
    <property type="match status" value="1"/>
</dbReference>
<accession>A0ABX7BV48</accession>
<keyword evidence="14" id="KW-0829">Tyrosine-protein kinase</keyword>
<evidence type="ECO:0000256" key="10">
    <source>
        <dbReference type="ARBA" id="ARBA00022777"/>
    </source>
</evidence>
<evidence type="ECO:0000256" key="9">
    <source>
        <dbReference type="ARBA" id="ARBA00022741"/>
    </source>
</evidence>
<proteinExistence type="inferred from homology"/>
<keyword evidence="6" id="KW-0997">Cell inner membrane</keyword>
<dbReference type="InterPro" id="IPR050445">
    <property type="entry name" value="Bact_polysacc_biosynth/exp"/>
</dbReference>
<keyword evidence="13 17" id="KW-0472">Membrane</keyword>
<keyword evidence="8 17" id="KW-0812">Transmembrane</keyword>
<evidence type="ECO:0000256" key="11">
    <source>
        <dbReference type="ARBA" id="ARBA00022840"/>
    </source>
</evidence>
<dbReference type="InterPro" id="IPR027417">
    <property type="entry name" value="P-loop_NTPase"/>
</dbReference>
<keyword evidence="12 17" id="KW-1133">Transmembrane helix</keyword>
<dbReference type="EMBL" id="CP068047">
    <property type="protein sequence ID" value="QQR35428.1"/>
    <property type="molecule type" value="Genomic_DNA"/>
</dbReference>
<keyword evidence="9" id="KW-0547">Nucleotide-binding</keyword>
<feature type="coiled-coil region" evidence="16">
    <location>
        <begin position="317"/>
        <end position="344"/>
    </location>
</feature>
<comment type="catalytic activity">
    <reaction evidence="15">
        <text>L-tyrosyl-[protein] + ATP = O-phospho-L-tyrosyl-[protein] + ADP + H(+)</text>
        <dbReference type="Rhea" id="RHEA:10596"/>
        <dbReference type="Rhea" id="RHEA-COMP:10136"/>
        <dbReference type="Rhea" id="RHEA-COMP:20101"/>
        <dbReference type="ChEBI" id="CHEBI:15378"/>
        <dbReference type="ChEBI" id="CHEBI:30616"/>
        <dbReference type="ChEBI" id="CHEBI:46858"/>
        <dbReference type="ChEBI" id="CHEBI:61978"/>
        <dbReference type="ChEBI" id="CHEBI:456216"/>
        <dbReference type="EC" id="2.7.10.2"/>
    </reaction>
</comment>
<dbReference type="Pfam" id="PF02706">
    <property type="entry name" value="Wzz"/>
    <property type="match status" value="1"/>
</dbReference>
<dbReference type="EC" id="2.7.10.2" evidence="4"/>
<dbReference type="Proteomes" id="UP000595460">
    <property type="component" value="Chromosome"/>
</dbReference>
<evidence type="ECO:0000256" key="13">
    <source>
        <dbReference type="ARBA" id="ARBA00023136"/>
    </source>
</evidence>
<gene>
    <name evidence="21" type="ORF">JI749_13845</name>
</gene>
<evidence type="ECO:0000256" key="1">
    <source>
        <dbReference type="ARBA" id="ARBA00004429"/>
    </source>
</evidence>
<keyword evidence="10" id="KW-0418">Kinase</keyword>
<comment type="subcellular location">
    <subcellularLocation>
        <location evidence="1">Cell inner membrane</location>
        <topology evidence="1">Multi-pass membrane protein</topology>
    </subcellularLocation>
</comment>
<evidence type="ECO:0000313" key="21">
    <source>
        <dbReference type="EMBL" id="QQR35428.1"/>
    </source>
</evidence>
<evidence type="ECO:0000256" key="7">
    <source>
        <dbReference type="ARBA" id="ARBA00022679"/>
    </source>
</evidence>
<feature type="domain" description="Tyrosine-protein kinase G-rich" evidence="20">
    <location>
        <begin position="361"/>
        <end position="435"/>
    </location>
</feature>
<keyword evidence="11" id="KW-0067">ATP-binding</keyword>
<sequence>MEENTFDLRAILGLLRRRLRLILVTVIVVTAVAGFVIFSLAPVYTSSALILVDPSRKNILAGDAQTGNSAADSARIDSEVEILRSDNVLLKVIEAENLLSGDNNIVQLSMMSRLMAFLRLADPELPSAEQALSQALNSLRNAITVQRRGLTYLISVQVRSGDPQRAAVLANATAEAYIQAQLASKVDSTLSARDLIQARISDAQASIAASEGAFDDFIESNIKELESTPGGSQIAQIRRQLDQLQQLRDRNDRLAQSVQSDLAENDWDSLVTSLSSSALSELGRQREELLAQIEGGADSPTGIDLNAAVADLETRIRETASAEANNLEQSIAASQSEETDLRRELRTAVLSSNLSADTLTQIYSLQQNAELARQQYQTLLSRLQDVETQADLQVADSRIVSPALAPLSPSFPNRTLLLGAALIAALGLGVGLAFLYENFIGGFLSEAQLSSVLRTRVATAIPRQRTKNERESIADLMINSPLSVFPESVRRLRATLEQGLRHNKSPGGKVIMITSSVPNEGKTTLALALARSYAASGHSTILIDCDLRKPSVHRHLGVEPSAGLLDYLSSGGSDNLSSFIARDPISSATIIVGARRSDLPTDQLLTGPSFERLIKAARTTFDVVIVDTPPIRPVVDGLYVAASSDAVVMVVRWASTSQQDVKATYSSLMQSKRPDAELVTVLSQQEENQGAYMRKYGDYYLTND</sequence>
<name>A0ABX7BV48_9HYPH</name>
<feature type="domain" description="Polysaccharide chain length determinant N-terminal" evidence="18">
    <location>
        <begin position="4"/>
        <end position="94"/>
    </location>
</feature>
<dbReference type="PANTHER" id="PTHR32309">
    <property type="entry name" value="TYROSINE-PROTEIN KINASE"/>
    <property type="match status" value="1"/>
</dbReference>
<comment type="similarity">
    <text evidence="3">Belongs to the etk/wzc family.</text>
</comment>
<dbReference type="InterPro" id="IPR025669">
    <property type="entry name" value="AAA_dom"/>
</dbReference>
<keyword evidence="7" id="KW-0808">Transferase</keyword>
<keyword evidence="22" id="KW-1185">Reference proteome</keyword>